<evidence type="ECO:0000313" key="2">
    <source>
        <dbReference type="Proteomes" id="UP000018817"/>
    </source>
</evidence>
<protein>
    <submittedName>
        <fullName evidence="1">Uncharacterized protein</fullName>
    </submittedName>
</protein>
<proteinExistence type="predicted"/>
<sequence>MKDFERAISDAAELLWDPGYIFPQHCLEGILHTKQFRQVSTLDTS</sequence>
<evidence type="ECO:0000313" key="1">
    <source>
        <dbReference type="EMBL" id="ETM97434.1"/>
    </source>
</evidence>
<dbReference type="EMBL" id="KI669997">
    <property type="protein sequence ID" value="ETM97434.1"/>
    <property type="molecule type" value="Genomic_DNA"/>
</dbReference>
<dbReference type="GeneID" id="20193552"/>
<dbReference type="Proteomes" id="UP000018817">
    <property type="component" value="Unassembled WGS sequence"/>
</dbReference>
<dbReference type="RefSeq" id="XP_008917269.1">
    <property type="nucleotide sequence ID" value="XM_008919021.1"/>
</dbReference>
<accession>W2PBR8</accession>
<gene>
    <name evidence="1" type="ORF">PPTG_24953</name>
</gene>
<organism evidence="1 2">
    <name type="scientific">Phytophthora nicotianae (strain INRA-310)</name>
    <name type="common">Phytophthora parasitica</name>
    <dbReference type="NCBI Taxonomy" id="761204"/>
    <lineage>
        <taxon>Eukaryota</taxon>
        <taxon>Sar</taxon>
        <taxon>Stramenopiles</taxon>
        <taxon>Oomycota</taxon>
        <taxon>Peronosporomycetes</taxon>
        <taxon>Peronosporales</taxon>
        <taxon>Peronosporaceae</taxon>
        <taxon>Phytophthora</taxon>
    </lineage>
</organism>
<reference evidence="2" key="1">
    <citation type="submission" date="2011-12" db="EMBL/GenBank/DDBJ databases">
        <authorList>
            <consortium name="The Broad Institute Genome Sequencing Platform"/>
            <person name="Russ C."/>
            <person name="Tyler B."/>
            <person name="Panabieres F."/>
            <person name="Shan W."/>
            <person name="Tripathy S."/>
            <person name="Grunwald N."/>
            <person name="Machado M."/>
            <person name="Young S.K."/>
            <person name="Zeng Q."/>
            <person name="Gargeya S."/>
            <person name="Fitzgerald M."/>
            <person name="Haas B."/>
            <person name="Abouelleil A."/>
            <person name="Alvarado L."/>
            <person name="Arachchi H.M."/>
            <person name="Berlin A."/>
            <person name="Chapman S.B."/>
            <person name="Gearin G."/>
            <person name="Goldberg J."/>
            <person name="Griggs A."/>
            <person name="Gujja S."/>
            <person name="Hansen M."/>
            <person name="Heiman D."/>
            <person name="Howarth C."/>
            <person name="Larimer J."/>
            <person name="Lui A."/>
            <person name="MacDonald P.J.P."/>
            <person name="McCowen C."/>
            <person name="Montmayeur A."/>
            <person name="Murphy C."/>
            <person name="Neiman D."/>
            <person name="Pearson M."/>
            <person name="Priest M."/>
            <person name="Roberts A."/>
            <person name="Saif S."/>
            <person name="Shea T."/>
            <person name="Sisk P."/>
            <person name="Stolte C."/>
            <person name="Sykes S."/>
            <person name="Wortman J."/>
            <person name="Nusbaum C."/>
            <person name="Birren B."/>
        </authorList>
    </citation>
    <scope>NUCLEOTIDE SEQUENCE [LARGE SCALE GENOMIC DNA]</scope>
    <source>
        <strain evidence="2">INRA-310</strain>
    </source>
</reference>
<name>W2PBR8_PHYN3</name>
<dbReference type="AlphaFoldDB" id="W2PBR8"/>
<dbReference type="VEuPathDB" id="FungiDB:PPTG_24953"/>
<reference evidence="1 2" key="2">
    <citation type="submission" date="2013-11" db="EMBL/GenBank/DDBJ databases">
        <title>The Genome Sequence of Phytophthora parasitica INRA-310.</title>
        <authorList>
            <consortium name="The Broad Institute Genomics Platform"/>
            <person name="Russ C."/>
            <person name="Tyler B."/>
            <person name="Panabieres F."/>
            <person name="Shan W."/>
            <person name="Tripathy S."/>
            <person name="Grunwald N."/>
            <person name="Machado M."/>
            <person name="Johnson C.S."/>
            <person name="Arredondo F."/>
            <person name="Hong C."/>
            <person name="Coffey M."/>
            <person name="Young S.K."/>
            <person name="Zeng Q."/>
            <person name="Gargeya S."/>
            <person name="Fitzgerald M."/>
            <person name="Abouelleil A."/>
            <person name="Alvarado L."/>
            <person name="Chapman S.B."/>
            <person name="Gainer-Dewar J."/>
            <person name="Goldberg J."/>
            <person name="Griggs A."/>
            <person name="Gujja S."/>
            <person name="Hansen M."/>
            <person name="Howarth C."/>
            <person name="Imamovic A."/>
            <person name="Ireland A."/>
            <person name="Larimer J."/>
            <person name="McCowan C."/>
            <person name="Murphy C."/>
            <person name="Pearson M."/>
            <person name="Poon T.W."/>
            <person name="Priest M."/>
            <person name="Roberts A."/>
            <person name="Saif S."/>
            <person name="Shea T."/>
            <person name="Sykes S."/>
            <person name="Wortman J."/>
            <person name="Nusbaum C."/>
            <person name="Birren B."/>
        </authorList>
    </citation>
    <scope>NUCLEOTIDE SEQUENCE [LARGE SCALE GENOMIC DNA]</scope>
    <source>
        <strain evidence="1 2">INRA-310</strain>
    </source>
</reference>